<accession>A0AAV3YBY7</accession>
<organism evidence="1 2">
    <name type="scientific">Plakobranchus ocellatus</name>
    <dbReference type="NCBI Taxonomy" id="259542"/>
    <lineage>
        <taxon>Eukaryota</taxon>
        <taxon>Metazoa</taxon>
        <taxon>Spiralia</taxon>
        <taxon>Lophotrochozoa</taxon>
        <taxon>Mollusca</taxon>
        <taxon>Gastropoda</taxon>
        <taxon>Heterobranchia</taxon>
        <taxon>Euthyneura</taxon>
        <taxon>Panpulmonata</taxon>
        <taxon>Sacoglossa</taxon>
        <taxon>Placobranchoidea</taxon>
        <taxon>Plakobranchidae</taxon>
        <taxon>Plakobranchus</taxon>
    </lineage>
</organism>
<reference evidence="1 2" key="1">
    <citation type="journal article" date="2021" name="Elife">
        <title>Chloroplast acquisition without the gene transfer in kleptoplastic sea slugs, Plakobranchus ocellatus.</title>
        <authorList>
            <person name="Maeda T."/>
            <person name="Takahashi S."/>
            <person name="Yoshida T."/>
            <person name="Shimamura S."/>
            <person name="Takaki Y."/>
            <person name="Nagai Y."/>
            <person name="Toyoda A."/>
            <person name="Suzuki Y."/>
            <person name="Arimoto A."/>
            <person name="Ishii H."/>
            <person name="Satoh N."/>
            <person name="Nishiyama T."/>
            <person name="Hasebe M."/>
            <person name="Maruyama T."/>
            <person name="Minagawa J."/>
            <person name="Obokata J."/>
            <person name="Shigenobu S."/>
        </authorList>
    </citation>
    <scope>NUCLEOTIDE SEQUENCE [LARGE SCALE GENOMIC DNA]</scope>
</reference>
<protein>
    <submittedName>
        <fullName evidence="1">Uncharacterized protein</fullName>
    </submittedName>
</protein>
<name>A0AAV3YBY7_9GAST</name>
<evidence type="ECO:0000313" key="1">
    <source>
        <dbReference type="EMBL" id="GFN79931.1"/>
    </source>
</evidence>
<proteinExistence type="predicted"/>
<keyword evidence="2" id="KW-1185">Reference proteome</keyword>
<evidence type="ECO:0000313" key="2">
    <source>
        <dbReference type="Proteomes" id="UP000735302"/>
    </source>
</evidence>
<dbReference type="EMBL" id="BLXT01000744">
    <property type="protein sequence ID" value="GFN79931.1"/>
    <property type="molecule type" value="Genomic_DNA"/>
</dbReference>
<sequence>MIFSLNPPGRKAGCLLHGQCFRLGHILHLQNGTYECVRVDKYKIHFEKVKKECNNHGVVYKHNKTFYSPPEMCQLYQCNDGNVQYLRPVEEVGCSVASESALRCAETFLSRVRGLPPAPWPDGGLKV</sequence>
<dbReference type="Proteomes" id="UP000735302">
    <property type="component" value="Unassembled WGS sequence"/>
</dbReference>
<gene>
    <name evidence="1" type="ORF">PoB_000643700</name>
</gene>
<dbReference type="AlphaFoldDB" id="A0AAV3YBY7"/>
<comment type="caution">
    <text evidence="1">The sequence shown here is derived from an EMBL/GenBank/DDBJ whole genome shotgun (WGS) entry which is preliminary data.</text>
</comment>